<dbReference type="Pfam" id="PF03398">
    <property type="entry name" value="Ist1"/>
    <property type="match status" value="1"/>
</dbReference>
<evidence type="ECO:0000256" key="1">
    <source>
        <dbReference type="ARBA" id="ARBA00005536"/>
    </source>
</evidence>
<evidence type="ECO:0000256" key="3">
    <source>
        <dbReference type="SAM" id="Phobius"/>
    </source>
</evidence>
<comment type="similarity">
    <text evidence="1">Belongs to the IST1 family.</text>
</comment>
<dbReference type="PANTHER" id="PTHR12161">
    <property type="entry name" value="IST1 FAMILY MEMBER"/>
    <property type="match status" value="1"/>
</dbReference>
<proteinExistence type="inferred from homology"/>
<dbReference type="EMBL" id="JAVHJM010000002">
    <property type="protein sequence ID" value="KAK6518547.1"/>
    <property type="molecule type" value="Genomic_DNA"/>
</dbReference>
<feature type="compositionally biased region" description="Low complexity" evidence="2">
    <location>
        <begin position="27"/>
        <end position="36"/>
    </location>
</feature>
<name>A0AAN8RX08_9PEZI</name>
<evidence type="ECO:0000256" key="2">
    <source>
        <dbReference type="SAM" id="MobiDB-lite"/>
    </source>
</evidence>
<feature type="region of interest" description="Disordered" evidence="2">
    <location>
        <begin position="296"/>
        <end position="315"/>
    </location>
</feature>
<comment type="caution">
    <text evidence="4">The sequence shown here is derived from an EMBL/GenBank/DDBJ whole genome shotgun (WGS) entry which is preliminary data.</text>
</comment>
<protein>
    <recommendedName>
        <fullName evidence="6">DUF292-domain-containing protein</fullName>
    </recommendedName>
</protein>
<feature type="compositionally biased region" description="Low complexity" evidence="2">
    <location>
        <begin position="344"/>
        <end position="355"/>
    </location>
</feature>
<feature type="compositionally biased region" description="Acidic residues" evidence="2">
    <location>
        <begin position="8"/>
        <end position="18"/>
    </location>
</feature>
<keyword evidence="3" id="KW-1133">Transmembrane helix</keyword>
<dbReference type="PANTHER" id="PTHR12161:SF5">
    <property type="entry name" value="IST1 HOMOLOG"/>
    <property type="match status" value="1"/>
</dbReference>
<dbReference type="FunFam" id="1.20.1260.60:FF:000002">
    <property type="entry name" value="Vacuolar protein sorting-associated protein IST1"/>
    <property type="match status" value="1"/>
</dbReference>
<feature type="compositionally biased region" description="Low complexity" evidence="2">
    <location>
        <begin position="372"/>
        <end position="410"/>
    </location>
</feature>
<feature type="region of interest" description="Disordered" evidence="2">
    <location>
        <begin position="327"/>
        <end position="410"/>
    </location>
</feature>
<dbReference type="GO" id="GO:0015031">
    <property type="term" value="P:protein transport"/>
    <property type="evidence" value="ECO:0007669"/>
    <property type="project" value="InterPro"/>
</dbReference>
<sequence length="429" mass="47602">MSQYSDLTTDDLIWEDIDPPLSPPSVQPSEQEQQQQQQQQVNINSITHRITHQITNITLHRLAAYIEPLRDRLLSSLHSIHVKDVLLEVQNNQNYQLVILAVLFLFPTILLLRATMAPPSPLLSKLKVALKLCISRLRMVQQKETAIAKINRRALAAIIESGKIESAKIRVENIIREDINVELLEILELYCELLLARIGLMEAKDVDPGLEEAIQSVIYAAPRTDVKELQTVRVLLMEKYGKIYAQSAMENAEGKVAERVSKKLRVEPPSPELVELYMQEIAKAYHVHYPLGNPEEHLEDVVDDNNDDDDQPSSGALLEEPLVVEEELSHAATPPRKINLGPKSPIAIAPASPTTENVRPQVRLPDRTEPKPATTTPVAASTSAAAAAAPPRTPQKKVAAAPAARKPAGAEVDQDLLRRFAALKQVPKD</sequence>
<dbReference type="AlphaFoldDB" id="A0AAN8RX08"/>
<evidence type="ECO:0000313" key="4">
    <source>
        <dbReference type="EMBL" id="KAK6518547.1"/>
    </source>
</evidence>
<reference evidence="4 5" key="1">
    <citation type="submission" date="2019-10" db="EMBL/GenBank/DDBJ databases">
        <authorList>
            <person name="Palmer J.M."/>
        </authorList>
    </citation>
    <scope>NUCLEOTIDE SEQUENCE [LARGE SCALE GENOMIC DNA]</scope>
    <source>
        <strain evidence="4 5">TWF506</strain>
    </source>
</reference>
<dbReference type="InterPro" id="IPR005061">
    <property type="entry name" value="Ist1"/>
</dbReference>
<feature type="region of interest" description="Disordered" evidence="2">
    <location>
        <begin position="1"/>
        <end position="36"/>
    </location>
</feature>
<keyword evidence="5" id="KW-1185">Reference proteome</keyword>
<keyword evidence="3" id="KW-0472">Membrane</keyword>
<evidence type="ECO:0008006" key="6">
    <source>
        <dbReference type="Google" id="ProtNLM"/>
    </source>
</evidence>
<feature type="compositionally biased region" description="Acidic residues" evidence="2">
    <location>
        <begin position="301"/>
        <end position="311"/>
    </location>
</feature>
<gene>
    <name evidence="4" type="ORF">TWF506_005685</name>
</gene>
<dbReference type="Proteomes" id="UP001307849">
    <property type="component" value="Unassembled WGS sequence"/>
</dbReference>
<organism evidence="4 5">
    <name type="scientific">Arthrobotrys conoides</name>
    <dbReference type="NCBI Taxonomy" id="74498"/>
    <lineage>
        <taxon>Eukaryota</taxon>
        <taxon>Fungi</taxon>
        <taxon>Dikarya</taxon>
        <taxon>Ascomycota</taxon>
        <taxon>Pezizomycotina</taxon>
        <taxon>Orbiliomycetes</taxon>
        <taxon>Orbiliales</taxon>
        <taxon>Orbiliaceae</taxon>
        <taxon>Arthrobotrys</taxon>
    </lineage>
</organism>
<keyword evidence="3" id="KW-0812">Transmembrane</keyword>
<accession>A0AAN8RX08</accession>
<dbReference type="InterPro" id="IPR042277">
    <property type="entry name" value="IST1-like"/>
</dbReference>
<feature type="transmembrane region" description="Helical" evidence="3">
    <location>
        <begin position="95"/>
        <end position="115"/>
    </location>
</feature>
<dbReference type="Gene3D" id="1.20.1260.60">
    <property type="entry name" value="Vacuolar protein sorting-associated protein Ist1"/>
    <property type="match status" value="1"/>
</dbReference>
<evidence type="ECO:0000313" key="5">
    <source>
        <dbReference type="Proteomes" id="UP001307849"/>
    </source>
</evidence>